<evidence type="ECO:0000259" key="13">
    <source>
        <dbReference type="Pfam" id="PF00593"/>
    </source>
</evidence>
<feature type="chain" id="PRO_5002017177" evidence="12">
    <location>
        <begin position="41"/>
        <end position="829"/>
    </location>
</feature>
<dbReference type="GO" id="GO:0009279">
    <property type="term" value="C:cell outer membrane"/>
    <property type="evidence" value="ECO:0007669"/>
    <property type="project" value="UniProtKB-SubCell"/>
</dbReference>
<evidence type="ECO:0000256" key="2">
    <source>
        <dbReference type="ARBA" id="ARBA00022448"/>
    </source>
</evidence>
<dbReference type="InterPro" id="IPR010917">
    <property type="entry name" value="TonB_rcpt_CS"/>
</dbReference>
<feature type="domain" description="TonB-dependent receptor plug" evidence="14">
    <location>
        <begin position="103"/>
        <end position="215"/>
    </location>
</feature>
<keyword evidence="5 12" id="KW-0732">Signal</keyword>
<evidence type="ECO:0000256" key="6">
    <source>
        <dbReference type="ARBA" id="ARBA00023077"/>
    </source>
</evidence>
<protein>
    <submittedName>
        <fullName evidence="15">Membrane protein</fullName>
    </submittedName>
</protein>
<dbReference type="InterPro" id="IPR039426">
    <property type="entry name" value="TonB-dep_rcpt-like"/>
</dbReference>
<evidence type="ECO:0000256" key="5">
    <source>
        <dbReference type="ARBA" id="ARBA00022729"/>
    </source>
</evidence>
<evidence type="ECO:0000256" key="7">
    <source>
        <dbReference type="ARBA" id="ARBA00023136"/>
    </source>
</evidence>
<keyword evidence="4 9" id="KW-0812">Transmembrane</keyword>
<dbReference type="SUPFAM" id="SSF56935">
    <property type="entry name" value="Porins"/>
    <property type="match status" value="1"/>
</dbReference>
<proteinExistence type="inferred from homology"/>
<dbReference type="Proteomes" id="UP000030377">
    <property type="component" value="Unassembled WGS sequence"/>
</dbReference>
<organism evidence="15 16">
    <name type="scientific">Bradyrhizobium japonicum</name>
    <dbReference type="NCBI Taxonomy" id="375"/>
    <lineage>
        <taxon>Bacteria</taxon>
        <taxon>Pseudomonadati</taxon>
        <taxon>Pseudomonadota</taxon>
        <taxon>Alphaproteobacteria</taxon>
        <taxon>Hyphomicrobiales</taxon>
        <taxon>Nitrobacteraceae</taxon>
        <taxon>Bradyrhizobium</taxon>
    </lineage>
</organism>
<evidence type="ECO:0000256" key="9">
    <source>
        <dbReference type="PROSITE-ProRule" id="PRU01360"/>
    </source>
</evidence>
<comment type="subcellular location">
    <subcellularLocation>
        <location evidence="1 9">Cell outer membrane</location>
        <topology evidence="1 9">Multi-pass membrane protein</topology>
    </subcellularLocation>
</comment>
<evidence type="ECO:0000313" key="15">
    <source>
        <dbReference type="EMBL" id="KGT75563.1"/>
    </source>
</evidence>
<name>A0A0A3YPH2_BRAJP</name>
<dbReference type="InterPro" id="IPR036942">
    <property type="entry name" value="Beta-barrel_TonB_sf"/>
</dbReference>
<evidence type="ECO:0000256" key="8">
    <source>
        <dbReference type="ARBA" id="ARBA00023237"/>
    </source>
</evidence>
<dbReference type="GO" id="GO:0015344">
    <property type="term" value="F:siderophore uptake transmembrane transporter activity"/>
    <property type="evidence" value="ECO:0007669"/>
    <property type="project" value="TreeGrafter"/>
</dbReference>
<reference evidence="15 16" key="1">
    <citation type="submission" date="2014-09" db="EMBL/GenBank/DDBJ databases">
        <title>Draft genome of Bradyrhizobium japonicum Is-34.</title>
        <authorList>
            <person name="Tsurumaru H."/>
            <person name="Yamakawa T."/>
            <person name="Hashimoto S."/>
            <person name="Okizaki K."/>
            <person name="Kanesaki Y."/>
            <person name="Yoshikawa H."/>
            <person name="Yajima S."/>
        </authorList>
    </citation>
    <scope>NUCLEOTIDE SEQUENCE [LARGE SCALE GENOMIC DNA]</scope>
    <source>
        <strain evidence="15 16">Is-34</strain>
    </source>
</reference>
<keyword evidence="8 9" id="KW-0998">Cell outer membrane</keyword>
<sequence>MVTDGKAGMGTPLWFKRRLLMASVSTGLVSGLVLASSAVAAQDEETNVQNLPAVEIAAPPPPAVRRSAPTRPVARVGAPSSASPRTRLYVYPTSPGTGRGLDVDKVPSAINAVDASQIRRTASPDIAVALQQYVPGLSINEVTGNPFQPDVQFRGFVASPLAGTPQGLAVYQNGVRINEAFSDTVNWDLIPTAAIRSAVVVTNNPAYGLNALGGAIDLQMKNGFNYQGAEIDIMGGSFGRIQGSAQWGKQVDKNWSVYGALEGVHDNGFRNFSRSDVRRFYGDVGYRFEGSEFHLNGGVANNSLAGPSTVPAELLQQYWGATYTTPQTISNKVGYLNLTGKVEATPTWTFEGTAHLRSFKQSTVDGNPTDAQACADPTLLCFGDDTVPAFGLNGVQLANTFAPDAILGEIDRTSTKSTTFGVSGQATNSDQLFGHENRFVVGASYDVSSTRFIGSAELGTIGTNYVVTGSGIFLGPSGDPTSVGPVSLRTVNQYQGLYALDTFNVDDRFAITGGGRFNAAHISLMDQLGTALNGDHNYNRFNPIIGGTYKITSEVTAYAGYSEANRVPTPLELGCADPTRPCIIGQFLIADPPLQQVVSKTFEAGFRGTKELNIGSLGWKIGAYRATNYDDILATPIPGLTGFGFFQNVGRTRRQGVEAEVSIKSNLLQFQASYAFLDARFLDALTLGSESPFADADGNIQVLPGNHIPRLPSHLIKASIEYAVTDVWKVGGDALFVSSQYFVGDESNQFPKLPSYAVFNLHTSYQITKNFQIYGRVSNIFDNRYSTLGTFFDREALPNFTNGGAEFTDPRSLSPARPRAFYAGMRMTF</sequence>
<dbReference type="Pfam" id="PF00593">
    <property type="entry name" value="TonB_dep_Rec_b-barrel"/>
    <property type="match status" value="1"/>
</dbReference>
<keyword evidence="3 9" id="KW-1134">Transmembrane beta strand</keyword>
<evidence type="ECO:0000256" key="12">
    <source>
        <dbReference type="SAM" id="SignalP"/>
    </source>
</evidence>
<feature type="domain" description="TonB-dependent receptor-like beta-barrel" evidence="13">
    <location>
        <begin position="285"/>
        <end position="780"/>
    </location>
</feature>
<accession>A0A0A3YPH2</accession>
<evidence type="ECO:0000259" key="14">
    <source>
        <dbReference type="Pfam" id="PF07715"/>
    </source>
</evidence>
<dbReference type="AlphaFoldDB" id="A0A0A3YPH2"/>
<evidence type="ECO:0000256" key="3">
    <source>
        <dbReference type="ARBA" id="ARBA00022452"/>
    </source>
</evidence>
<evidence type="ECO:0000256" key="1">
    <source>
        <dbReference type="ARBA" id="ARBA00004571"/>
    </source>
</evidence>
<dbReference type="STRING" id="375.BKD09_RS18395"/>
<dbReference type="GO" id="GO:0044718">
    <property type="term" value="P:siderophore transmembrane transport"/>
    <property type="evidence" value="ECO:0007669"/>
    <property type="project" value="TreeGrafter"/>
</dbReference>
<evidence type="ECO:0000313" key="16">
    <source>
        <dbReference type="Proteomes" id="UP000030377"/>
    </source>
</evidence>
<evidence type="ECO:0000256" key="4">
    <source>
        <dbReference type="ARBA" id="ARBA00022692"/>
    </source>
</evidence>
<feature type="short sequence motif" description="TonB C-terminal box" evidence="10">
    <location>
        <begin position="812"/>
        <end position="829"/>
    </location>
</feature>
<dbReference type="PANTHER" id="PTHR30069">
    <property type="entry name" value="TONB-DEPENDENT OUTER MEMBRANE RECEPTOR"/>
    <property type="match status" value="1"/>
</dbReference>
<dbReference type="PROSITE" id="PS01156">
    <property type="entry name" value="TONB_DEPENDENT_REC_2"/>
    <property type="match status" value="1"/>
</dbReference>
<keyword evidence="6 11" id="KW-0798">TonB box</keyword>
<dbReference type="InterPro" id="IPR012910">
    <property type="entry name" value="Plug_dom"/>
</dbReference>
<keyword evidence="2 9" id="KW-0813">Transport</keyword>
<evidence type="ECO:0000256" key="10">
    <source>
        <dbReference type="PROSITE-ProRule" id="PRU10144"/>
    </source>
</evidence>
<dbReference type="Gene3D" id="2.40.170.20">
    <property type="entry name" value="TonB-dependent receptor, beta-barrel domain"/>
    <property type="match status" value="1"/>
</dbReference>
<dbReference type="InterPro" id="IPR037066">
    <property type="entry name" value="Plug_dom_sf"/>
</dbReference>
<dbReference type="InterPro" id="IPR000531">
    <property type="entry name" value="Beta-barrel_TonB"/>
</dbReference>
<gene>
    <name evidence="15" type="ORF">MA20_34540</name>
</gene>
<evidence type="ECO:0000256" key="11">
    <source>
        <dbReference type="RuleBase" id="RU003357"/>
    </source>
</evidence>
<dbReference type="PANTHER" id="PTHR30069:SF39">
    <property type="entry name" value="BLL6183 PROTEIN"/>
    <property type="match status" value="1"/>
</dbReference>
<dbReference type="Pfam" id="PF07715">
    <property type="entry name" value="Plug"/>
    <property type="match status" value="1"/>
</dbReference>
<dbReference type="EMBL" id="JRPN01000025">
    <property type="protein sequence ID" value="KGT75563.1"/>
    <property type="molecule type" value="Genomic_DNA"/>
</dbReference>
<comment type="similarity">
    <text evidence="9 11">Belongs to the TonB-dependent receptor family.</text>
</comment>
<keyword evidence="7 9" id="KW-0472">Membrane</keyword>
<dbReference type="PROSITE" id="PS52016">
    <property type="entry name" value="TONB_DEPENDENT_REC_3"/>
    <property type="match status" value="1"/>
</dbReference>
<feature type="signal peptide" evidence="12">
    <location>
        <begin position="1"/>
        <end position="40"/>
    </location>
</feature>
<comment type="caution">
    <text evidence="15">The sequence shown here is derived from an EMBL/GenBank/DDBJ whole genome shotgun (WGS) entry which is preliminary data.</text>
</comment>
<dbReference type="Gene3D" id="2.170.130.10">
    <property type="entry name" value="TonB-dependent receptor, plug domain"/>
    <property type="match status" value="1"/>
</dbReference>